<sequence length="114" mass="12737">MVSFIALQITDAESLALFVSRQRQLTITMGISGIFTLILYVIPVFVEILTMRSIWMWDIDNIAVAYAVISSNLNPIFNVAIIMMKQVDIAAAVRKTLCIFSCKTTRTIIVATHP</sequence>
<keyword evidence="1" id="KW-0472">Membrane</keyword>
<keyword evidence="1" id="KW-1133">Transmembrane helix</keyword>
<feature type="transmembrane region" description="Helical" evidence="1">
    <location>
        <begin position="25"/>
        <end position="46"/>
    </location>
</feature>
<dbReference type="AlphaFoldDB" id="A0A0M3JWA2"/>
<dbReference type="OrthoDB" id="5857186at2759"/>
<keyword evidence="3" id="KW-1185">Reference proteome</keyword>
<dbReference type="EMBL" id="UYRR01031129">
    <property type="protein sequence ID" value="VDK46370.1"/>
    <property type="molecule type" value="Genomic_DNA"/>
</dbReference>
<reference evidence="2 3" key="2">
    <citation type="submission" date="2018-11" db="EMBL/GenBank/DDBJ databases">
        <authorList>
            <consortium name="Pathogen Informatics"/>
        </authorList>
    </citation>
    <scope>NUCLEOTIDE SEQUENCE [LARGE SCALE GENOMIC DNA]</scope>
</reference>
<dbReference type="WBParaSite" id="ASIM_0001255401-mRNA-1">
    <property type="protein sequence ID" value="ASIM_0001255401-mRNA-1"/>
    <property type="gene ID" value="ASIM_0001255401"/>
</dbReference>
<organism evidence="4">
    <name type="scientific">Anisakis simplex</name>
    <name type="common">Herring worm</name>
    <dbReference type="NCBI Taxonomy" id="6269"/>
    <lineage>
        <taxon>Eukaryota</taxon>
        <taxon>Metazoa</taxon>
        <taxon>Ecdysozoa</taxon>
        <taxon>Nematoda</taxon>
        <taxon>Chromadorea</taxon>
        <taxon>Rhabditida</taxon>
        <taxon>Spirurina</taxon>
        <taxon>Ascaridomorpha</taxon>
        <taxon>Ascaridoidea</taxon>
        <taxon>Anisakidae</taxon>
        <taxon>Anisakis</taxon>
        <taxon>Anisakis simplex complex</taxon>
    </lineage>
</organism>
<keyword evidence="1" id="KW-0812">Transmembrane</keyword>
<evidence type="ECO:0000313" key="2">
    <source>
        <dbReference type="EMBL" id="VDK46370.1"/>
    </source>
</evidence>
<protein>
    <submittedName>
        <fullName evidence="4">G_PROTEIN_RECEP_F1_2 domain-containing protein</fullName>
    </submittedName>
</protein>
<evidence type="ECO:0000256" key="1">
    <source>
        <dbReference type="SAM" id="Phobius"/>
    </source>
</evidence>
<dbReference type="Proteomes" id="UP000267096">
    <property type="component" value="Unassembled WGS sequence"/>
</dbReference>
<accession>A0A0M3JWA2</accession>
<evidence type="ECO:0000313" key="4">
    <source>
        <dbReference type="WBParaSite" id="ASIM_0001255401-mRNA-1"/>
    </source>
</evidence>
<gene>
    <name evidence="2" type="ORF">ASIM_LOCUS12020</name>
</gene>
<proteinExistence type="predicted"/>
<evidence type="ECO:0000313" key="3">
    <source>
        <dbReference type="Proteomes" id="UP000267096"/>
    </source>
</evidence>
<reference evidence="4" key="1">
    <citation type="submission" date="2017-02" db="UniProtKB">
        <authorList>
            <consortium name="WormBaseParasite"/>
        </authorList>
    </citation>
    <scope>IDENTIFICATION</scope>
</reference>
<name>A0A0M3JWA2_ANISI</name>